<keyword evidence="9" id="KW-1185">Reference proteome</keyword>
<dbReference type="InterPro" id="IPR050330">
    <property type="entry name" value="Bact_OuterMem_StrucFunc"/>
</dbReference>
<evidence type="ECO:0000256" key="2">
    <source>
        <dbReference type="ARBA" id="ARBA00023136"/>
    </source>
</evidence>
<comment type="subcellular location">
    <subcellularLocation>
        <location evidence="1">Cell outer membrane</location>
    </subcellularLocation>
</comment>
<proteinExistence type="predicted"/>
<evidence type="ECO:0000256" key="3">
    <source>
        <dbReference type="ARBA" id="ARBA00023237"/>
    </source>
</evidence>
<dbReference type="AlphaFoldDB" id="A0A0P7BGC7"/>
<dbReference type="OrthoDB" id="611024at2"/>
<evidence type="ECO:0000256" key="5">
    <source>
        <dbReference type="SAM" id="MobiDB-lite"/>
    </source>
</evidence>
<dbReference type="Proteomes" id="UP000050454">
    <property type="component" value="Unassembled WGS sequence"/>
</dbReference>
<comment type="caution">
    <text evidence="8">The sequence shown here is derived from an EMBL/GenBank/DDBJ whole genome shotgun (WGS) entry which is preliminary data.</text>
</comment>
<dbReference type="GO" id="GO:0009279">
    <property type="term" value="C:cell outer membrane"/>
    <property type="evidence" value="ECO:0007669"/>
    <property type="project" value="UniProtKB-SubCell"/>
</dbReference>
<dbReference type="EMBL" id="LGTQ01000005">
    <property type="protein sequence ID" value="KPM50030.1"/>
    <property type="molecule type" value="Genomic_DNA"/>
</dbReference>
<dbReference type="RefSeq" id="WP_055144836.1">
    <property type="nucleotide sequence ID" value="NZ_JXSZ01000005.1"/>
</dbReference>
<evidence type="ECO:0000313" key="9">
    <source>
        <dbReference type="Proteomes" id="UP000050454"/>
    </source>
</evidence>
<dbReference type="PRINTS" id="PR01021">
    <property type="entry name" value="OMPADOMAIN"/>
</dbReference>
<feature type="signal peptide" evidence="6">
    <location>
        <begin position="1"/>
        <end position="18"/>
    </location>
</feature>
<dbReference type="PROSITE" id="PS51123">
    <property type="entry name" value="OMPA_2"/>
    <property type="match status" value="1"/>
</dbReference>
<evidence type="ECO:0000256" key="4">
    <source>
        <dbReference type="PROSITE-ProRule" id="PRU00473"/>
    </source>
</evidence>
<feature type="compositionally biased region" description="Basic and acidic residues" evidence="5">
    <location>
        <begin position="297"/>
        <end position="308"/>
    </location>
</feature>
<dbReference type="PANTHER" id="PTHR30329:SF21">
    <property type="entry name" value="LIPOPROTEIN YIAD-RELATED"/>
    <property type="match status" value="1"/>
</dbReference>
<feature type="chain" id="PRO_5006135788" description="OmpA-like domain-containing protein" evidence="6">
    <location>
        <begin position="19"/>
        <end position="436"/>
    </location>
</feature>
<dbReference type="InterPro" id="IPR008969">
    <property type="entry name" value="CarboxyPept-like_regulatory"/>
</dbReference>
<protein>
    <recommendedName>
        <fullName evidence="7">OmpA-like domain-containing protein</fullName>
    </recommendedName>
</protein>
<dbReference type="SUPFAM" id="SSF103088">
    <property type="entry name" value="OmpA-like"/>
    <property type="match status" value="1"/>
</dbReference>
<keyword evidence="6" id="KW-0732">Signal</keyword>
<dbReference type="STRING" id="1605367.AFM12_05650"/>
<dbReference type="InterPro" id="IPR036737">
    <property type="entry name" value="OmpA-like_sf"/>
</dbReference>
<dbReference type="PANTHER" id="PTHR30329">
    <property type="entry name" value="STATOR ELEMENT OF FLAGELLAR MOTOR COMPLEX"/>
    <property type="match status" value="1"/>
</dbReference>
<feature type="domain" description="OmpA-like" evidence="7">
    <location>
        <begin position="322"/>
        <end position="436"/>
    </location>
</feature>
<evidence type="ECO:0000313" key="8">
    <source>
        <dbReference type="EMBL" id="KPM50030.1"/>
    </source>
</evidence>
<keyword evidence="3" id="KW-0998">Cell outer membrane</keyword>
<dbReference type="Gene3D" id="2.60.40.1120">
    <property type="entry name" value="Carboxypeptidase-like, regulatory domain"/>
    <property type="match status" value="1"/>
</dbReference>
<dbReference type="InterPro" id="IPR006664">
    <property type="entry name" value="OMP_bac"/>
</dbReference>
<evidence type="ECO:0000259" key="7">
    <source>
        <dbReference type="PROSITE" id="PS51123"/>
    </source>
</evidence>
<dbReference type="Pfam" id="PF00691">
    <property type="entry name" value="OmpA"/>
    <property type="match status" value="1"/>
</dbReference>
<sequence length="436" mass="50755">MKSVLSILLLFCFQIGTAQITRNPKVKEKSSQDTYINRITITDDYTIVSMQFVSKSVKESLKEYLDNNPDEKEQLSRMNPMMRNLILQQMAEDLRIRRNQTISIQPNSYLESNDGRTFQFIKATNIPVAPERLPVEPEEKYFFRVYFEKLDPGIEQVNLIESDRRAQGQMSYWNFYGVEVNNPANGGETVEEPEEENESVTAMPEEKSETFLLSGKVYNAETNEPISAKIVCKINDKEKAYDSLFTSRSGYYEFLLKPENFVYIISAPGFEPYEQALDLKNWNKAIEQDFYLEPIEKETSAEPIENSRTESPAESNEDMERVDEKTFRLNHVYFFTGKAEISNSSYRELNKLLEMMLANPEMKIRVDGHTDNQGDPELNMDLSERRAQAVRKYLIDGGVEEERIEYKGWGETKPLTQNRNEIERQKNRRVEIVILD</sequence>
<keyword evidence="2 4" id="KW-0472">Membrane</keyword>
<name>A0A0P7BGC7_9BACT</name>
<gene>
    <name evidence="8" type="ORF">AFM12_05650</name>
</gene>
<dbReference type="InterPro" id="IPR006665">
    <property type="entry name" value="OmpA-like"/>
</dbReference>
<organism evidence="8 9">
    <name type="scientific">Jiulongibacter sediminis</name>
    <dbReference type="NCBI Taxonomy" id="1605367"/>
    <lineage>
        <taxon>Bacteria</taxon>
        <taxon>Pseudomonadati</taxon>
        <taxon>Bacteroidota</taxon>
        <taxon>Cytophagia</taxon>
        <taxon>Cytophagales</taxon>
        <taxon>Leadbetterellaceae</taxon>
        <taxon>Jiulongibacter</taxon>
    </lineage>
</organism>
<dbReference type="Gene3D" id="3.30.1330.60">
    <property type="entry name" value="OmpA-like domain"/>
    <property type="match status" value="1"/>
</dbReference>
<dbReference type="SUPFAM" id="SSF49464">
    <property type="entry name" value="Carboxypeptidase regulatory domain-like"/>
    <property type="match status" value="1"/>
</dbReference>
<reference evidence="8 9" key="1">
    <citation type="submission" date="2015-07" db="EMBL/GenBank/DDBJ databases">
        <title>The draft genome sequence of Leadbetterella sp. JN14-9.</title>
        <authorList>
            <person name="Liu Y."/>
            <person name="Du J."/>
            <person name="Shao Z."/>
        </authorList>
    </citation>
    <scope>NUCLEOTIDE SEQUENCE [LARGE SCALE GENOMIC DNA]</scope>
    <source>
        <strain evidence="8 9">JN14-9</strain>
    </source>
</reference>
<accession>A0A0P7BGC7</accession>
<evidence type="ECO:0000256" key="1">
    <source>
        <dbReference type="ARBA" id="ARBA00004442"/>
    </source>
</evidence>
<dbReference type="CDD" id="cd07185">
    <property type="entry name" value="OmpA_C-like"/>
    <property type="match status" value="1"/>
</dbReference>
<feature type="region of interest" description="Disordered" evidence="5">
    <location>
        <begin position="297"/>
        <end position="321"/>
    </location>
</feature>
<evidence type="ECO:0000256" key="6">
    <source>
        <dbReference type="SAM" id="SignalP"/>
    </source>
</evidence>